<sequence length="393" mass="41022">MRKADEGDNASNADDTGEAGTGGARPRPGRSTGGKRRLPGPPAVLARHPRLALGAAATATALAVLPFTPLLGEDPAPPRNAGPPAAIPDPPAADPCALARPGALARFGAARLDRDYGNFDRCDVIVRRGGDEVDVRLDLDSGGAAELAAPARTVRGVGVVVEPGENGECHRALLPGARARYHVTVSAHQTRGERAPLCAMADSAAEQAVQVLARGPLAHRSPPLPADSLARVDACALLDARALSVVPGVDAEDRDVSFGDWGCNWYSDTDRVQAVLRFDRGQPLSTADGRHIRIGGRDAYVRPEGDGDDSCLVRVVHRRYLDQDREPAVEMLYLVVRGPRSAGRLCTMAESLAASAAARLPSACLSPAAQAGCRTADHPATPRRRPGAAPVEG</sequence>
<comment type="caution">
    <text evidence="2">The sequence shown here is derived from an EMBL/GenBank/DDBJ whole genome shotgun (WGS) entry which is preliminary data.</text>
</comment>
<dbReference type="AlphaFoldDB" id="A0A4Z0G703"/>
<evidence type="ECO:0000313" key="2">
    <source>
        <dbReference type="EMBL" id="TGA91850.1"/>
    </source>
</evidence>
<keyword evidence="3" id="KW-1185">Reference proteome</keyword>
<evidence type="ECO:0000313" key="3">
    <source>
        <dbReference type="Proteomes" id="UP000297948"/>
    </source>
</evidence>
<organism evidence="2 3">
    <name type="scientific">Streptomyces palmae</name>
    <dbReference type="NCBI Taxonomy" id="1701085"/>
    <lineage>
        <taxon>Bacteria</taxon>
        <taxon>Bacillati</taxon>
        <taxon>Actinomycetota</taxon>
        <taxon>Actinomycetes</taxon>
        <taxon>Kitasatosporales</taxon>
        <taxon>Streptomycetaceae</taxon>
        <taxon>Streptomyces</taxon>
    </lineage>
</organism>
<accession>A0A4Z0G703</accession>
<evidence type="ECO:0008006" key="4">
    <source>
        <dbReference type="Google" id="ProtNLM"/>
    </source>
</evidence>
<name>A0A4Z0G703_9ACTN</name>
<proteinExistence type="predicted"/>
<gene>
    <name evidence="2" type="ORF">E4099_28065</name>
</gene>
<dbReference type="Proteomes" id="UP000297948">
    <property type="component" value="Unassembled WGS sequence"/>
</dbReference>
<dbReference type="EMBL" id="SRID01000415">
    <property type="protein sequence ID" value="TGA91850.1"/>
    <property type="molecule type" value="Genomic_DNA"/>
</dbReference>
<dbReference type="OrthoDB" id="9762169at2"/>
<protein>
    <recommendedName>
        <fullName evidence="4">DUF3558 domain-containing protein</fullName>
    </recommendedName>
</protein>
<dbReference type="RefSeq" id="WP_135341931.1">
    <property type="nucleotide sequence ID" value="NZ_JBHLTX010000051.1"/>
</dbReference>
<feature type="region of interest" description="Disordered" evidence="1">
    <location>
        <begin position="373"/>
        <end position="393"/>
    </location>
</feature>
<evidence type="ECO:0000256" key="1">
    <source>
        <dbReference type="SAM" id="MobiDB-lite"/>
    </source>
</evidence>
<feature type="region of interest" description="Disordered" evidence="1">
    <location>
        <begin position="1"/>
        <end position="44"/>
    </location>
</feature>
<reference evidence="2 3" key="1">
    <citation type="submission" date="2019-03" db="EMBL/GenBank/DDBJ databases">
        <authorList>
            <person name="Gonzalez-Pimentel J.L."/>
        </authorList>
    </citation>
    <scope>NUCLEOTIDE SEQUENCE [LARGE SCALE GENOMIC DNA]</scope>
    <source>
        <strain evidence="2 3">JCM 31289</strain>
    </source>
</reference>